<keyword evidence="3" id="KW-1185">Reference proteome</keyword>
<dbReference type="EMBL" id="CAJVCH010316599">
    <property type="protein sequence ID" value="CAG7786368.1"/>
    <property type="molecule type" value="Genomic_DNA"/>
</dbReference>
<protein>
    <recommendedName>
        <fullName evidence="1">Beta-ketoacyl synthase-like N-terminal domain-containing protein</fullName>
    </recommendedName>
</protein>
<gene>
    <name evidence="2" type="ORF">AFUS01_LOCUS24940</name>
</gene>
<evidence type="ECO:0000259" key="1">
    <source>
        <dbReference type="Pfam" id="PF00109"/>
    </source>
</evidence>
<dbReference type="Proteomes" id="UP000708208">
    <property type="component" value="Unassembled WGS sequence"/>
</dbReference>
<comment type="caution">
    <text evidence="2">The sequence shown here is derived from an EMBL/GenBank/DDBJ whole genome shotgun (WGS) entry which is preliminary data.</text>
</comment>
<feature type="non-terminal residue" evidence="2">
    <location>
        <position position="40"/>
    </location>
</feature>
<organism evidence="2 3">
    <name type="scientific">Allacma fusca</name>
    <dbReference type="NCBI Taxonomy" id="39272"/>
    <lineage>
        <taxon>Eukaryota</taxon>
        <taxon>Metazoa</taxon>
        <taxon>Ecdysozoa</taxon>
        <taxon>Arthropoda</taxon>
        <taxon>Hexapoda</taxon>
        <taxon>Collembola</taxon>
        <taxon>Symphypleona</taxon>
        <taxon>Sminthuridae</taxon>
        <taxon>Allacma</taxon>
    </lineage>
</organism>
<name>A0A8J2KCS0_9HEXA</name>
<dbReference type="Pfam" id="PF00109">
    <property type="entry name" value="ketoacyl-synt"/>
    <property type="match status" value="1"/>
</dbReference>
<evidence type="ECO:0000313" key="2">
    <source>
        <dbReference type="EMBL" id="CAG7786368.1"/>
    </source>
</evidence>
<feature type="domain" description="Beta-ketoacyl synthase-like N-terminal" evidence="1">
    <location>
        <begin position="1"/>
        <end position="34"/>
    </location>
</feature>
<sequence>MLSVDGKCIVFDNSADGYVRAEAVVAIYICKKQVAKRAYA</sequence>
<accession>A0A8J2KCS0</accession>
<dbReference type="AlphaFoldDB" id="A0A8J2KCS0"/>
<dbReference type="OrthoDB" id="329835at2759"/>
<evidence type="ECO:0000313" key="3">
    <source>
        <dbReference type="Proteomes" id="UP000708208"/>
    </source>
</evidence>
<proteinExistence type="predicted"/>
<reference evidence="2" key="1">
    <citation type="submission" date="2021-06" db="EMBL/GenBank/DDBJ databases">
        <authorList>
            <person name="Hodson N. C."/>
            <person name="Mongue J. A."/>
            <person name="Jaron S. K."/>
        </authorList>
    </citation>
    <scope>NUCLEOTIDE SEQUENCE</scope>
</reference>
<dbReference type="InterPro" id="IPR014030">
    <property type="entry name" value="Ketoacyl_synth_N"/>
</dbReference>